<dbReference type="SUPFAM" id="SSF50978">
    <property type="entry name" value="WD40 repeat-like"/>
    <property type="match status" value="1"/>
</dbReference>
<protein>
    <submittedName>
        <fullName evidence="2">Katanin regulatory subunit B1</fullName>
    </submittedName>
</protein>
<feature type="repeat" description="WD" evidence="1">
    <location>
        <begin position="16"/>
        <end position="58"/>
    </location>
</feature>
<dbReference type="GeneTree" id="ENSGT00940000157918"/>
<dbReference type="PROSITE" id="PS50082">
    <property type="entry name" value="WD_REPEATS_2"/>
    <property type="match status" value="2"/>
</dbReference>
<reference evidence="2" key="1">
    <citation type="submission" date="2019-03" db="UniProtKB">
        <authorList>
            <consortium name="Ensembl"/>
        </authorList>
    </citation>
    <scope>IDENTIFICATION</scope>
</reference>
<gene>
    <name evidence="2" type="primary">KATNB1</name>
</gene>
<organism evidence="2">
    <name type="scientific">Ursus maritimus</name>
    <name type="common">Polar bear</name>
    <name type="synonym">Thalarctos maritimus</name>
    <dbReference type="NCBI Taxonomy" id="29073"/>
    <lineage>
        <taxon>Eukaryota</taxon>
        <taxon>Metazoa</taxon>
        <taxon>Chordata</taxon>
        <taxon>Craniata</taxon>
        <taxon>Vertebrata</taxon>
        <taxon>Euteleostomi</taxon>
        <taxon>Mammalia</taxon>
        <taxon>Eutheria</taxon>
        <taxon>Laurasiatheria</taxon>
        <taxon>Carnivora</taxon>
        <taxon>Caniformia</taxon>
        <taxon>Ursidae</taxon>
        <taxon>Ursus</taxon>
    </lineage>
</organism>
<name>A0A452V8E0_URSMA</name>
<dbReference type="Gene3D" id="2.130.10.10">
    <property type="entry name" value="YVTN repeat-like/Quinoprotein amine dehydrogenase"/>
    <property type="match status" value="1"/>
</dbReference>
<feature type="repeat" description="WD" evidence="1">
    <location>
        <begin position="59"/>
        <end position="100"/>
    </location>
</feature>
<dbReference type="GO" id="GO:0008352">
    <property type="term" value="C:katanin complex"/>
    <property type="evidence" value="ECO:0007669"/>
    <property type="project" value="TreeGrafter"/>
</dbReference>
<accession>A0A452V8E0</accession>
<dbReference type="GO" id="GO:0007019">
    <property type="term" value="P:microtubule depolymerization"/>
    <property type="evidence" value="ECO:0007669"/>
    <property type="project" value="TreeGrafter"/>
</dbReference>
<proteinExistence type="predicted"/>
<sequence length="127" mass="13361">MATPVVTKTAWKLQEIVAHASNVSSLVLGKASGRLLATGGDDCRVNLWSINKPNCIMSLTGHTSPVESVRLNTPEELIVAGSQSGSIRVWDLEAAKSRHLRSPSPNRASGGVFSGFAIELLPPGSLS</sequence>
<dbReference type="InterPro" id="IPR015943">
    <property type="entry name" value="WD40/YVTN_repeat-like_dom_sf"/>
</dbReference>
<dbReference type="PANTHER" id="PTHR19845">
    <property type="entry name" value="KATANIN P80 SUBUNIT"/>
    <property type="match status" value="1"/>
</dbReference>
<dbReference type="PROSITE" id="PS50294">
    <property type="entry name" value="WD_REPEATS_REGION"/>
    <property type="match status" value="1"/>
</dbReference>
<keyword evidence="1" id="KW-0853">WD repeat</keyword>
<dbReference type="PANTHER" id="PTHR19845:SF0">
    <property type="entry name" value="KATANIN P80 WD40 REPEAT-CONTAINING SUBUNIT B1"/>
    <property type="match status" value="1"/>
</dbReference>
<dbReference type="SMART" id="SM00320">
    <property type="entry name" value="WD40"/>
    <property type="match status" value="2"/>
</dbReference>
<dbReference type="InterPro" id="IPR001680">
    <property type="entry name" value="WD40_rpt"/>
</dbReference>
<dbReference type="AlphaFoldDB" id="A0A452V8E0"/>
<dbReference type="InterPro" id="IPR036322">
    <property type="entry name" value="WD40_repeat_dom_sf"/>
</dbReference>
<dbReference type="Ensembl" id="ENSUMAT00000035235.1">
    <property type="protein sequence ID" value="ENSUMAP00000029817.1"/>
    <property type="gene ID" value="ENSUMAG00000021407.1"/>
</dbReference>
<evidence type="ECO:0000313" key="2">
    <source>
        <dbReference type="Ensembl" id="ENSUMAP00000029817"/>
    </source>
</evidence>
<dbReference type="Pfam" id="PF00400">
    <property type="entry name" value="WD40"/>
    <property type="match status" value="2"/>
</dbReference>
<evidence type="ECO:0000256" key="1">
    <source>
        <dbReference type="PROSITE-ProRule" id="PRU00221"/>
    </source>
</evidence>